<name>A0A0V0R5I0_PSEPJ</name>
<dbReference type="PROSITE" id="PS00678">
    <property type="entry name" value="WD_REPEATS_1"/>
    <property type="match status" value="2"/>
</dbReference>
<dbReference type="GO" id="GO:1990234">
    <property type="term" value="C:transferase complex"/>
    <property type="evidence" value="ECO:0007669"/>
    <property type="project" value="UniProtKB-ARBA"/>
</dbReference>
<dbReference type="InterPro" id="IPR019775">
    <property type="entry name" value="WD40_repeat_CS"/>
</dbReference>
<dbReference type="InterPro" id="IPR015943">
    <property type="entry name" value="WD40/YVTN_repeat-like_dom_sf"/>
</dbReference>
<dbReference type="EMBL" id="LDAU01000044">
    <property type="protein sequence ID" value="KRX09743.1"/>
    <property type="molecule type" value="Genomic_DNA"/>
</dbReference>
<feature type="region of interest" description="Disordered" evidence="4">
    <location>
        <begin position="83"/>
        <end position="111"/>
    </location>
</feature>
<proteinExistence type="predicted"/>
<dbReference type="Gene3D" id="2.130.10.10">
    <property type="entry name" value="YVTN repeat-like/Quinoprotein amine dehydrogenase"/>
    <property type="match status" value="2"/>
</dbReference>
<dbReference type="InterPro" id="IPR036322">
    <property type="entry name" value="WD40_repeat_dom_sf"/>
</dbReference>
<dbReference type="Pfam" id="PF00400">
    <property type="entry name" value="WD40"/>
    <property type="match status" value="3"/>
</dbReference>
<evidence type="ECO:0000256" key="1">
    <source>
        <dbReference type="ARBA" id="ARBA00022574"/>
    </source>
</evidence>
<dbReference type="OrthoDB" id="674604at2759"/>
<evidence type="ECO:0000313" key="6">
    <source>
        <dbReference type="Proteomes" id="UP000054937"/>
    </source>
</evidence>
<dbReference type="PANTHER" id="PTHR22847">
    <property type="entry name" value="WD40 REPEAT PROTEIN"/>
    <property type="match status" value="1"/>
</dbReference>
<dbReference type="Proteomes" id="UP000054937">
    <property type="component" value="Unassembled WGS sequence"/>
</dbReference>
<dbReference type="SUPFAM" id="SSF50978">
    <property type="entry name" value="WD40 repeat-like"/>
    <property type="match status" value="1"/>
</dbReference>
<feature type="compositionally biased region" description="Acidic residues" evidence="4">
    <location>
        <begin position="87"/>
        <end position="110"/>
    </location>
</feature>
<feature type="repeat" description="WD" evidence="3">
    <location>
        <begin position="169"/>
        <end position="200"/>
    </location>
</feature>
<evidence type="ECO:0000313" key="5">
    <source>
        <dbReference type="EMBL" id="KRX09743.1"/>
    </source>
</evidence>
<accession>A0A0V0R5I0</accession>
<dbReference type="PROSITE" id="PS50082">
    <property type="entry name" value="WD_REPEATS_2"/>
    <property type="match status" value="3"/>
</dbReference>
<gene>
    <name evidence="5" type="ORF">PPERSA_02615</name>
</gene>
<dbReference type="OMA" id="IHERELM"/>
<dbReference type="SMART" id="SM00320">
    <property type="entry name" value="WD40"/>
    <property type="match status" value="5"/>
</dbReference>
<organism evidence="5 6">
    <name type="scientific">Pseudocohnilembus persalinus</name>
    <name type="common">Ciliate</name>
    <dbReference type="NCBI Taxonomy" id="266149"/>
    <lineage>
        <taxon>Eukaryota</taxon>
        <taxon>Sar</taxon>
        <taxon>Alveolata</taxon>
        <taxon>Ciliophora</taxon>
        <taxon>Intramacronucleata</taxon>
        <taxon>Oligohymenophorea</taxon>
        <taxon>Scuticociliatia</taxon>
        <taxon>Philasterida</taxon>
        <taxon>Pseudocohnilembidae</taxon>
        <taxon>Pseudocohnilembus</taxon>
    </lineage>
</organism>
<comment type="caution">
    <text evidence="5">The sequence shown here is derived from an EMBL/GenBank/DDBJ whole genome shotgun (WGS) entry which is preliminary data.</text>
</comment>
<feature type="repeat" description="WD" evidence="3">
    <location>
        <begin position="336"/>
        <end position="368"/>
    </location>
</feature>
<keyword evidence="1 3" id="KW-0853">WD repeat</keyword>
<feature type="repeat" description="WD" evidence="3">
    <location>
        <begin position="18"/>
        <end position="61"/>
    </location>
</feature>
<dbReference type="AlphaFoldDB" id="A0A0V0R5I0"/>
<protein>
    <submittedName>
        <fullName evidence="5">WD40-repeat-containing domain</fullName>
    </submittedName>
</protein>
<evidence type="ECO:0000256" key="4">
    <source>
        <dbReference type="SAM" id="MobiDB-lite"/>
    </source>
</evidence>
<dbReference type="PROSITE" id="PS50294">
    <property type="entry name" value="WD_REPEATS_REGION"/>
    <property type="match status" value="2"/>
</dbReference>
<sequence>MNNQTIKKIKTRAYKDRLRGHKDGVICLHSPEGPQSNYLYSASKDGQIIVWNLVDRKIQNKIFVSRITSDIIQQIQNKEEQYNQNLEGEEEYDQDEGEEGEEEEEEEEMENNLNQEYLENMEKFKKIDTQEQDQQFTCATFSENSIYAGFNDGNIYSWNNMNGELTCLYEGHLGKITQLQFLNQRQLVSTSNDHTVRVWDTMAGNNEFIFKLSGPVNYLRLQGQKVIHVIVSKNTYVRLEIDKQEVQQAIKFSHTIITNFLVHKEFLILGTLDNTIEIYNLDTLDPENIQPHKVIEGIQGWVLSMNILDSYLFIGGDDRRIRVYDMTKNFDHAEDLEGHLDGIVSIEFAGNLLFSGSFDHSIRSWDLQEMYSRIRERKYMMKEDLWSKKHDAYHDKLYAKKKKKGGKKK</sequence>
<evidence type="ECO:0000256" key="3">
    <source>
        <dbReference type="PROSITE-ProRule" id="PRU00221"/>
    </source>
</evidence>
<dbReference type="PRINTS" id="PR00320">
    <property type="entry name" value="GPROTEINBRPT"/>
</dbReference>
<dbReference type="InterPro" id="IPR020472">
    <property type="entry name" value="WD40_PAC1"/>
</dbReference>
<keyword evidence="6" id="KW-1185">Reference proteome</keyword>
<keyword evidence="2" id="KW-0677">Repeat</keyword>
<dbReference type="InterPro" id="IPR001680">
    <property type="entry name" value="WD40_rpt"/>
</dbReference>
<evidence type="ECO:0000256" key="2">
    <source>
        <dbReference type="ARBA" id="ARBA00022737"/>
    </source>
</evidence>
<dbReference type="PANTHER" id="PTHR22847:SF637">
    <property type="entry name" value="WD REPEAT DOMAIN 5B"/>
    <property type="match status" value="1"/>
</dbReference>
<reference evidence="5 6" key="1">
    <citation type="journal article" date="2015" name="Sci. Rep.">
        <title>Genome of the facultative scuticociliatosis pathogen Pseudocohnilembus persalinus provides insight into its virulence through horizontal gene transfer.</title>
        <authorList>
            <person name="Xiong J."/>
            <person name="Wang G."/>
            <person name="Cheng J."/>
            <person name="Tian M."/>
            <person name="Pan X."/>
            <person name="Warren A."/>
            <person name="Jiang C."/>
            <person name="Yuan D."/>
            <person name="Miao W."/>
        </authorList>
    </citation>
    <scope>NUCLEOTIDE SEQUENCE [LARGE SCALE GENOMIC DNA]</scope>
    <source>
        <strain evidence="5">36N120E</strain>
    </source>
</reference>
<dbReference type="InParanoid" id="A0A0V0R5I0"/>